<dbReference type="PANTHER" id="PTHR23294">
    <property type="entry name" value="ET TRANSLATION PRODUCT-RELATED"/>
    <property type="match status" value="1"/>
</dbReference>
<dbReference type="Gene3D" id="1.20.1250.20">
    <property type="entry name" value="MFS general substrate transporter like domains"/>
    <property type="match status" value="1"/>
</dbReference>
<dbReference type="GO" id="GO:0016020">
    <property type="term" value="C:membrane"/>
    <property type="evidence" value="ECO:0007669"/>
    <property type="project" value="UniProtKB-SubCell"/>
</dbReference>
<evidence type="ECO:0000256" key="6">
    <source>
        <dbReference type="SAM" id="Phobius"/>
    </source>
</evidence>
<dbReference type="PANTHER" id="PTHR23294:SF18">
    <property type="entry name" value="UNC93-LIKE PROTEIN MFSD11"/>
    <property type="match status" value="1"/>
</dbReference>
<accession>A0A3P6S8S0</accession>
<evidence type="ECO:0000256" key="5">
    <source>
        <dbReference type="ARBA" id="ARBA00023136"/>
    </source>
</evidence>
<gene>
    <name evidence="7" type="ORF">CGOC_LOCUS5677</name>
</gene>
<reference evidence="7 8" key="1">
    <citation type="submission" date="2018-11" db="EMBL/GenBank/DDBJ databases">
        <authorList>
            <consortium name="Pathogen Informatics"/>
        </authorList>
    </citation>
    <scope>NUCLEOTIDE SEQUENCE [LARGE SCALE GENOMIC DNA]</scope>
</reference>
<organism evidence="7 8">
    <name type="scientific">Cylicostephanus goldi</name>
    <name type="common">Nematode worm</name>
    <dbReference type="NCBI Taxonomy" id="71465"/>
    <lineage>
        <taxon>Eukaryota</taxon>
        <taxon>Metazoa</taxon>
        <taxon>Ecdysozoa</taxon>
        <taxon>Nematoda</taxon>
        <taxon>Chromadorea</taxon>
        <taxon>Rhabditida</taxon>
        <taxon>Rhabditina</taxon>
        <taxon>Rhabditomorpha</taxon>
        <taxon>Strongyloidea</taxon>
        <taxon>Strongylidae</taxon>
        <taxon>Cylicostephanus</taxon>
    </lineage>
</organism>
<name>A0A3P6S8S0_CYLGO</name>
<comment type="similarity">
    <text evidence="2">Belongs to the unc-93 family.</text>
</comment>
<dbReference type="Proteomes" id="UP000271889">
    <property type="component" value="Unassembled WGS sequence"/>
</dbReference>
<evidence type="ECO:0000256" key="2">
    <source>
        <dbReference type="ARBA" id="ARBA00009172"/>
    </source>
</evidence>
<dbReference type="AlphaFoldDB" id="A0A3P6S8S0"/>
<keyword evidence="8" id="KW-1185">Reference proteome</keyword>
<proteinExistence type="inferred from homology"/>
<dbReference type="InterPro" id="IPR051617">
    <property type="entry name" value="UNC-93-like_regulator"/>
</dbReference>
<keyword evidence="4 6" id="KW-1133">Transmembrane helix</keyword>
<dbReference type="Pfam" id="PF05978">
    <property type="entry name" value="UNC-93"/>
    <property type="match status" value="1"/>
</dbReference>
<feature type="non-terminal residue" evidence="7">
    <location>
        <position position="1"/>
    </location>
</feature>
<dbReference type="OrthoDB" id="196103at2759"/>
<dbReference type="InterPro" id="IPR036259">
    <property type="entry name" value="MFS_trans_sf"/>
</dbReference>
<dbReference type="EMBL" id="UYRV01017524">
    <property type="protein sequence ID" value="VDK63315.1"/>
    <property type="molecule type" value="Genomic_DNA"/>
</dbReference>
<dbReference type="SUPFAM" id="SSF103473">
    <property type="entry name" value="MFS general substrate transporter"/>
    <property type="match status" value="1"/>
</dbReference>
<evidence type="ECO:0000256" key="3">
    <source>
        <dbReference type="ARBA" id="ARBA00022692"/>
    </source>
</evidence>
<sequence length="174" mass="19841">QSVLYGFYTVSNLFAPWVCYRVGSKWTLFLGSLMFTTYQAGFFMLNSYYYYASQALMGIGFAPNQNNSPVYYSGQGLYMSEHSTKATITRNSTLISAIANCRLVSLIREIVTKVFSMLIGGIILFVIFHIKQKSNGDDIDGDEDKPNYRYSVDVSALFRIFRLFPVILRTLKFI</sequence>
<dbReference type="InterPro" id="IPR010291">
    <property type="entry name" value="Ion_channel_UNC-93"/>
</dbReference>
<protein>
    <submittedName>
        <fullName evidence="7">Uncharacterized protein</fullName>
    </submittedName>
</protein>
<evidence type="ECO:0000313" key="8">
    <source>
        <dbReference type="Proteomes" id="UP000271889"/>
    </source>
</evidence>
<evidence type="ECO:0000256" key="4">
    <source>
        <dbReference type="ARBA" id="ARBA00022989"/>
    </source>
</evidence>
<evidence type="ECO:0000256" key="1">
    <source>
        <dbReference type="ARBA" id="ARBA00004141"/>
    </source>
</evidence>
<comment type="subcellular location">
    <subcellularLocation>
        <location evidence="1">Membrane</location>
        <topology evidence="1">Multi-pass membrane protein</topology>
    </subcellularLocation>
</comment>
<feature type="transmembrane region" description="Helical" evidence="6">
    <location>
        <begin position="26"/>
        <end position="51"/>
    </location>
</feature>
<keyword evidence="3 6" id="KW-0812">Transmembrane</keyword>
<evidence type="ECO:0000313" key="7">
    <source>
        <dbReference type="EMBL" id="VDK63315.1"/>
    </source>
</evidence>
<feature type="transmembrane region" description="Helical" evidence="6">
    <location>
        <begin position="110"/>
        <end position="130"/>
    </location>
</feature>
<keyword evidence="5 6" id="KW-0472">Membrane</keyword>